<keyword evidence="3" id="KW-0004">4Fe-4S</keyword>
<dbReference type="InterPro" id="IPR050067">
    <property type="entry name" value="IPM_dehydratase_rel_enz"/>
</dbReference>
<dbReference type="KEGG" id="tep:TepRe1_0400"/>
<dbReference type="GO" id="GO:0051539">
    <property type="term" value="F:4 iron, 4 sulfur cluster binding"/>
    <property type="evidence" value="ECO:0007669"/>
    <property type="project" value="UniProtKB-KW"/>
</dbReference>
<evidence type="ECO:0000256" key="6">
    <source>
        <dbReference type="ARBA" id="ARBA00023014"/>
    </source>
</evidence>
<dbReference type="SUPFAM" id="SSF53732">
    <property type="entry name" value="Aconitase iron-sulfur domain"/>
    <property type="match status" value="1"/>
</dbReference>
<dbReference type="PANTHER" id="PTHR43822:SF2">
    <property type="entry name" value="HOMOACONITASE, MITOCHONDRIAL"/>
    <property type="match status" value="1"/>
</dbReference>
<dbReference type="NCBIfam" id="TIGR02086">
    <property type="entry name" value="IPMI_arch"/>
    <property type="match status" value="1"/>
</dbReference>
<dbReference type="PROSITE" id="PS00450">
    <property type="entry name" value="ACONITASE_1"/>
    <property type="match status" value="1"/>
</dbReference>
<keyword evidence="5" id="KW-0408">Iron</keyword>
<dbReference type="InterPro" id="IPR015931">
    <property type="entry name" value="Acnase/IPM_dHydase_lsu_aba_1/3"/>
</dbReference>
<dbReference type="Proteomes" id="UP000010802">
    <property type="component" value="Chromosome"/>
</dbReference>
<dbReference type="RefSeq" id="WP_013777524.1">
    <property type="nucleotide sequence ID" value="NC_015519.1"/>
</dbReference>
<evidence type="ECO:0000256" key="4">
    <source>
        <dbReference type="ARBA" id="ARBA00022723"/>
    </source>
</evidence>
<gene>
    <name evidence="9" type="primary">leuC</name>
    <name evidence="9" type="ordered locus">TEPIRE1_0444</name>
</gene>
<accession>F4LUN3</accession>
<keyword evidence="7 9" id="KW-0456">Lyase</keyword>
<dbReference type="PATRIC" id="fig|1209989.3.peg.468"/>
<reference evidence="10" key="1">
    <citation type="journal article" date="2013" name="Genome Announc.">
        <title>First genome sequence of a syntrophic acetate-oxidizing bacterium, Tepidanaerobacter acetatoxydans strain Re1.</title>
        <authorList>
            <person name="Manzoor S."/>
            <person name="Bongcam-Rudloff E."/>
            <person name="Schnurer A."/>
            <person name="Muller B."/>
        </authorList>
    </citation>
    <scope>NUCLEOTIDE SEQUENCE [LARGE SCALE GENOMIC DNA]</scope>
    <source>
        <strain evidence="10">Re1</strain>
    </source>
</reference>
<dbReference type="PANTHER" id="PTHR43822">
    <property type="entry name" value="HOMOACONITASE, MITOCHONDRIAL-RELATED"/>
    <property type="match status" value="1"/>
</dbReference>
<evidence type="ECO:0000313" key="10">
    <source>
        <dbReference type="Proteomes" id="UP000010802"/>
    </source>
</evidence>
<dbReference type="Pfam" id="PF00330">
    <property type="entry name" value="Aconitase"/>
    <property type="match status" value="2"/>
</dbReference>
<dbReference type="STRING" id="1209989.TepRe1_0400"/>
<comment type="cofactor">
    <cofactor evidence="1">
        <name>[4Fe-4S] cluster</name>
        <dbReference type="ChEBI" id="CHEBI:49883"/>
    </cofactor>
</comment>
<dbReference type="GO" id="GO:0003861">
    <property type="term" value="F:3-isopropylmalate dehydratase activity"/>
    <property type="evidence" value="ECO:0007669"/>
    <property type="project" value="UniProtKB-EC"/>
</dbReference>
<comment type="similarity">
    <text evidence="2">Belongs to the aconitase/IPM isomerase family.</text>
</comment>
<dbReference type="CDD" id="cd01583">
    <property type="entry name" value="IPMI"/>
    <property type="match status" value="1"/>
</dbReference>
<evidence type="ECO:0000256" key="3">
    <source>
        <dbReference type="ARBA" id="ARBA00022485"/>
    </source>
</evidence>
<evidence type="ECO:0000313" key="9">
    <source>
        <dbReference type="EMBL" id="CCP25122.1"/>
    </source>
</evidence>
<keyword evidence="6" id="KW-0411">Iron-sulfur</keyword>
<feature type="domain" description="Aconitase/3-isopropylmalate dehydratase large subunit alpha/beta/alpha" evidence="8">
    <location>
        <begin position="252"/>
        <end position="387"/>
    </location>
</feature>
<dbReference type="AlphaFoldDB" id="F4LUN3"/>
<dbReference type="EMBL" id="HF563609">
    <property type="protein sequence ID" value="CCP25122.1"/>
    <property type="molecule type" value="Genomic_DNA"/>
</dbReference>
<evidence type="ECO:0000256" key="1">
    <source>
        <dbReference type="ARBA" id="ARBA00001966"/>
    </source>
</evidence>
<accession>L0S023</accession>
<dbReference type="InterPro" id="IPR018136">
    <property type="entry name" value="Aconitase_4Fe-4S_BS"/>
</dbReference>
<evidence type="ECO:0000256" key="5">
    <source>
        <dbReference type="ARBA" id="ARBA00023004"/>
    </source>
</evidence>
<dbReference type="InterPro" id="IPR033941">
    <property type="entry name" value="IPMI_cat"/>
</dbReference>
<feature type="domain" description="Aconitase/3-isopropylmalate dehydratase large subunit alpha/beta/alpha" evidence="8">
    <location>
        <begin position="15"/>
        <end position="225"/>
    </location>
</feature>
<evidence type="ECO:0000256" key="2">
    <source>
        <dbReference type="ARBA" id="ARBA00007185"/>
    </source>
</evidence>
<dbReference type="InterPro" id="IPR006251">
    <property type="entry name" value="Homoacnase/IPMdehydase_lsu"/>
</dbReference>
<name>F4LUN3_TEPAE</name>
<organism evidence="9 10">
    <name type="scientific">Tepidanaerobacter acetatoxydans (strain DSM 21804 / JCM 16047 / Re1)</name>
    <dbReference type="NCBI Taxonomy" id="1209989"/>
    <lineage>
        <taxon>Bacteria</taxon>
        <taxon>Bacillati</taxon>
        <taxon>Bacillota</taxon>
        <taxon>Clostridia</taxon>
        <taxon>Thermosediminibacterales</taxon>
        <taxon>Tepidanaerobacteraceae</taxon>
        <taxon>Tepidanaerobacter</taxon>
    </lineage>
</organism>
<sequence>MNIIERIIAQKTGKETVKAGDELCVPVDLAIAHDVTGPMAIEQFRKIGAEKVFDKDKVVFVIDHNIPSSSVDSRLQHNSLKSFYKDMGIKLYHQGDGVIHQLAAEKALYKEGDIVVGADSHTCTAGAFGAVAIPVGATELAAVMALGTIDIEVPQTYLIEVEGHLNPGVYAKDVILYLIGKFGTHGFTDKAVIFGGNTITNMSFDEKMTISNMAIEMGAMIGYVNQGEPIGEVEATYRIQASDIQPQVACPYSPGNVKPVKDVEGTPITQVVIGSCTNGRVQDMEIAAEVLKGKKISDMVTMIVVPASKKVIEQMDHKGITKIFRDAGAIVVNPGCGPCFGAHQGLLSEDDIAVSTTNRNFPGRMGHNKAKVYLASPRTAAESAIAGYIVSPGSVLPWRDDCEKS</sequence>
<dbReference type="PRINTS" id="PR00415">
    <property type="entry name" value="ACONITASE"/>
</dbReference>
<proteinExistence type="inferred from homology"/>
<dbReference type="GO" id="GO:0009098">
    <property type="term" value="P:L-leucine biosynthetic process"/>
    <property type="evidence" value="ECO:0007669"/>
    <property type="project" value="InterPro"/>
</dbReference>
<dbReference type="EC" id="4.2.1.33" evidence="9"/>
<dbReference type="NCBIfam" id="TIGR01343">
    <property type="entry name" value="hacA_fam"/>
    <property type="match status" value="1"/>
</dbReference>
<dbReference type="NCBIfam" id="NF001614">
    <property type="entry name" value="PRK00402.1"/>
    <property type="match status" value="1"/>
</dbReference>
<dbReference type="Gene3D" id="3.30.499.10">
    <property type="entry name" value="Aconitase, domain 3"/>
    <property type="match status" value="2"/>
</dbReference>
<dbReference type="InterPro" id="IPR011826">
    <property type="entry name" value="HAcnase/IPMdehydase_lsu_prok"/>
</dbReference>
<evidence type="ECO:0000259" key="8">
    <source>
        <dbReference type="Pfam" id="PF00330"/>
    </source>
</evidence>
<dbReference type="GO" id="GO:0046872">
    <property type="term" value="F:metal ion binding"/>
    <property type="evidence" value="ECO:0007669"/>
    <property type="project" value="UniProtKB-KW"/>
</dbReference>
<protein>
    <submittedName>
        <fullName evidence="9">3-isopropylmalate dehydratase large subunit 1</fullName>
        <ecNumber evidence="9">4.2.1.33</ecNumber>
    </submittedName>
</protein>
<dbReference type="OrthoDB" id="9764318at2"/>
<keyword evidence="4" id="KW-0479">Metal-binding</keyword>
<dbReference type="InterPro" id="IPR001030">
    <property type="entry name" value="Acoase/IPM_deHydtase_lsu_aba"/>
</dbReference>
<keyword evidence="10" id="KW-1185">Reference proteome</keyword>
<dbReference type="KEGG" id="tae:TepiRe1_0444"/>
<evidence type="ECO:0000256" key="7">
    <source>
        <dbReference type="ARBA" id="ARBA00023239"/>
    </source>
</evidence>
<dbReference type="eggNOG" id="COG0065">
    <property type="taxonomic scope" value="Bacteria"/>
</dbReference>
<dbReference type="InterPro" id="IPR036008">
    <property type="entry name" value="Aconitase_4Fe-4S_dom"/>
</dbReference>
<dbReference type="HOGENOM" id="CLU_006714_3_4_9"/>